<evidence type="ECO:0000313" key="3">
    <source>
        <dbReference type="Proteomes" id="UP000009183"/>
    </source>
</evidence>
<dbReference type="eggNOG" id="ENOG502SB8H">
    <property type="taxonomic scope" value="Eukaryota"/>
</dbReference>
<dbReference type="EMBL" id="FN596746">
    <property type="protein sequence ID" value="CCB61953.1"/>
    <property type="molecule type" value="Genomic_DNA"/>
</dbReference>
<feature type="chain" id="PRO_5003341453" evidence="1">
    <location>
        <begin position="27"/>
        <end position="94"/>
    </location>
</feature>
<dbReference type="HOGENOM" id="CLU_176531_0_0_1"/>
<organism evidence="2 3">
    <name type="scientific">Vitis vinifera</name>
    <name type="common">Grape</name>
    <dbReference type="NCBI Taxonomy" id="29760"/>
    <lineage>
        <taxon>Eukaryota</taxon>
        <taxon>Viridiplantae</taxon>
        <taxon>Streptophyta</taxon>
        <taxon>Embryophyta</taxon>
        <taxon>Tracheophyta</taxon>
        <taxon>Spermatophyta</taxon>
        <taxon>Magnoliopsida</taxon>
        <taxon>eudicotyledons</taxon>
        <taxon>Gunneridae</taxon>
        <taxon>Pentapetalae</taxon>
        <taxon>rosids</taxon>
        <taxon>Vitales</taxon>
        <taxon>Vitaceae</taxon>
        <taxon>Viteae</taxon>
        <taxon>Vitis</taxon>
    </lineage>
</organism>
<dbReference type="InParanoid" id="F6I4G9"/>
<sequence>MERVTRLLQIFTIFLVVFALEVKVEGGRILKSKGDDQVAHPQNFFAGFGTFPTPGLAAGVGFGPSGFCSFPGIGCVRVQPTNPGGSVGGGLPIP</sequence>
<feature type="signal peptide" evidence="1">
    <location>
        <begin position="1"/>
        <end position="26"/>
    </location>
</feature>
<dbReference type="AlphaFoldDB" id="F6I4G9"/>
<proteinExistence type="predicted"/>
<reference evidence="3" key="1">
    <citation type="journal article" date="2007" name="Nature">
        <title>The grapevine genome sequence suggests ancestral hexaploidization in major angiosperm phyla.</title>
        <authorList>
            <consortium name="The French-Italian Public Consortium for Grapevine Genome Characterization."/>
            <person name="Jaillon O."/>
            <person name="Aury J.-M."/>
            <person name="Noel B."/>
            <person name="Policriti A."/>
            <person name="Clepet C."/>
            <person name="Casagrande A."/>
            <person name="Choisne N."/>
            <person name="Aubourg S."/>
            <person name="Vitulo N."/>
            <person name="Jubin C."/>
            <person name="Vezzi A."/>
            <person name="Legeai F."/>
            <person name="Hugueney P."/>
            <person name="Dasilva C."/>
            <person name="Horner D."/>
            <person name="Mica E."/>
            <person name="Jublot D."/>
            <person name="Poulain J."/>
            <person name="Bruyere C."/>
            <person name="Billault A."/>
            <person name="Segurens B."/>
            <person name="Gouyvenoux M."/>
            <person name="Ugarte E."/>
            <person name="Cattonaro F."/>
            <person name="Anthouard V."/>
            <person name="Vico V."/>
            <person name="Del Fabbro C."/>
            <person name="Alaux M."/>
            <person name="Di Gaspero G."/>
            <person name="Dumas V."/>
            <person name="Felice N."/>
            <person name="Paillard S."/>
            <person name="Juman I."/>
            <person name="Moroldo M."/>
            <person name="Scalabrin S."/>
            <person name="Canaguier A."/>
            <person name="Le Clainche I."/>
            <person name="Malacrida G."/>
            <person name="Durand E."/>
            <person name="Pesole G."/>
            <person name="Laucou V."/>
            <person name="Chatelet P."/>
            <person name="Merdinoglu D."/>
            <person name="Delledonne M."/>
            <person name="Pezzotti M."/>
            <person name="Lecharny A."/>
            <person name="Scarpelli C."/>
            <person name="Artiguenave F."/>
            <person name="Pe M.E."/>
            <person name="Valle G."/>
            <person name="Morgante M."/>
            <person name="Caboche M."/>
            <person name="Adam-Blondon A.-F."/>
            <person name="Weissenbach J."/>
            <person name="Quetier F."/>
            <person name="Wincker P."/>
        </authorList>
    </citation>
    <scope>NUCLEOTIDE SEQUENCE [LARGE SCALE GENOMIC DNA]</scope>
    <source>
        <strain evidence="3">cv. Pinot noir / PN40024</strain>
    </source>
</reference>
<gene>
    <name evidence="2" type="ordered locus">VIT_14s0060g00490</name>
</gene>
<dbReference type="ExpressionAtlas" id="F6I4G9">
    <property type="expression patterns" value="differential"/>
</dbReference>
<name>F6I4G9_VITVI</name>
<evidence type="ECO:0000313" key="2">
    <source>
        <dbReference type="EMBL" id="CCB61953.1"/>
    </source>
</evidence>
<keyword evidence="3" id="KW-1185">Reference proteome</keyword>
<accession>F6I4G9</accession>
<dbReference type="Proteomes" id="UP000009183">
    <property type="component" value="Chromosome 14"/>
</dbReference>
<protein>
    <submittedName>
        <fullName evidence="2">Uncharacterized protein</fullName>
    </submittedName>
</protein>
<dbReference type="PaxDb" id="29760-VIT_14s0060g00490.t01"/>
<evidence type="ECO:0000256" key="1">
    <source>
        <dbReference type="SAM" id="SignalP"/>
    </source>
</evidence>
<keyword evidence="1" id="KW-0732">Signal</keyword>